<dbReference type="Pfam" id="PF18055">
    <property type="entry name" value="RPN6_N"/>
    <property type="match status" value="1"/>
</dbReference>
<evidence type="ECO:0000256" key="4">
    <source>
        <dbReference type="SAM" id="Phobius"/>
    </source>
</evidence>
<reference evidence="6" key="1">
    <citation type="submission" date="2021-02" db="EMBL/GenBank/DDBJ databases">
        <authorList>
            <person name="Nowell W R."/>
        </authorList>
    </citation>
    <scope>NUCLEOTIDE SEQUENCE</scope>
</reference>
<comment type="similarity">
    <text evidence="1">Belongs to the proteasome subunit S9 family.</text>
</comment>
<dbReference type="Pfam" id="PF01399">
    <property type="entry name" value="PCI"/>
    <property type="match status" value="1"/>
</dbReference>
<evidence type="ECO:0000313" key="6">
    <source>
        <dbReference type="EMBL" id="CAF0720994.1"/>
    </source>
</evidence>
<dbReference type="InterPro" id="IPR002885">
    <property type="entry name" value="PPR_rpt"/>
</dbReference>
<keyword evidence="4" id="KW-0812">Transmembrane</keyword>
<gene>
    <name evidence="6" type="ORF">PYM288_LOCUS178</name>
</gene>
<feature type="domain" description="PCI" evidence="5">
    <location>
        <begin position="246"/>
        <end position="410"/>
    </location>
</feature>
<dbReference type="Proteomes" id="UP000663854">
    <property type="component" value="Unassembled WGS sequence"/>
</dbReference>
<keyword evidence="2" id="KW-0647">Proteasome</keyword>
<dbReference type="Gene3D" id="1.25.40.10">
    <property type="entry name" value="Tetratricopeptide repeat domain"/>
    <property type="match status" value="4"/>
</dbReference>
<dbReference type="GO" id="GO:0000502">
    <property type="term" value="C:proteasome complex"/>
    <property type="evidence" value="ECO:0007669"/>
    <property type="project" value="UniProtKB-KW"/>
</dbReference>
<proteinExistence type="inferred from homology"/>
<dbReference type="SMART" id="SM00753">
    <property type="entry name" value="PAM"/>
    <property type="match status" value="1"/>
</dbReference>
<dbReference type="AlphaFoldDB" id="A0A813MI48"/>
<feature type="repeat" description="PPR" evidence="3">
    <location>
        <begin position="906"/>
        <end position="940"/>
    </location>
</feature>
<dbReference type="PANTHER" id="PTHR10678">
    <property type="entry name" value="26S PROTEASOME NON-ATPASE REGULATORY SUBUNIT 11/COP9 SIGNALOSOME COMPLEX SUBUNIT 2"/>
    <property type="match status" value="1"/>
</dbReference>
<sequence length="1208" mass="138475">MPGIITNDSIQQMVDEKPKLPEQIDLEEAETALAGKDYKLARELLEKLVKLEVIVDNEDSVRIKETAVLTLGRLYKETKDAKALASLIKTTRPFLGLVSKAKAAKLVRTLVDLFLDMEAGTGEEVSLCQENIEWAKSENRTFLRQDLEARLVALYYDTHRYNEALTLGSQLLKELKKLDDKQLLVEVQLFESKTYFALSNLQKARAALTSARTTANGIYTPPKLQASLDLQSGILHAAEDKDFKTAFSYFYEAFEGYDQINSNKGIVALKYMLLSKVMMNTPDDVNALMSVKLALKYSGRDVEAMKAVAQASKKRSLADFQQALKDYKTELSDDPMVHSHLGTLYDNLLEQNLCRLLEPFSNVQIEHIAHLINLPQDVVEKKLSQMILDKKFIGILDQGSSNIVIFDETPSDTQYQDALVIIQNMSKVVDTLFKALDLFDQKFEICTDFTIALAIKACTILNDYKRGINIQQKLSSNSFNNSYIQTSLIHLHIQCHVIDNVTRLFSTTTNKSNYIYTRLISNNMLEKVSDFLDHTTIEPNNFTLTILYNTYVQLNADRAMKIRRKLLDETPNNYRSTSIILNSAIHMLMKFGHDQCAERVFRFIRKKDIIPSNAMMKGYIENEMSEKALDLFEQINLNLDNITYTIVFNVCTQLTADRSMKIGRKLLGEIPNNYRSTSIILTSAIHMLMKFGQNQCSERVFRFIRKKDIIPSNAMMKGYIENEMSEKALDLFEQINLNLENITYTIVSNTCTQLTPDQAMKIGKKLLDEMPDNYQNDNILLTSTTHMLIKFDDIQSAECVVKLIRNKDIITYTALMNDYNVNDEPWKCLKIFEGMKQQDIVLDEIIGNVFIDACLQIGMIRRSQYIIDQIPLHIQNQIQILLIDMWRRCSSVKNVQNVYKSVYDRGIMSYNAMINGFGFNEMNSEAIELYRQMPNNQCDEVSSVYILNTCSHSDLLHELRNIFNEIPVKTEKIVTIMIDCLSRLLLFDEALQLIDEYETINLPNFVMYICLLSGTCNNHLLSDTILLANIYSPVGEHQLAKNSRSNQIKELPTKVNVELSWTDVNGEAMQFKVHDRCYPLPSEIYIEADLLTSELIKYGYKFDSSWMTGELHQVVTIESVLYGLEKLARACNFIQRPTFEIIQCTKSFHAYSDCYEATKLIKKFDNIILLLVILTVFIILFKSIMFLHISFSMGVGLSTEREQLLMIK</sequence>
<dbReference type="Gene3D" id="1.25.40.570">
    <property type="match status" value="1"/>
</dbReference>
<dbReference type="PROSITE" id="PS51375">
    <property type="entry name" value="PPR"/>
    <property type="match status" value="1"/>
</dbReference>
<accession>A0A813MI48</accession>
<dbReference type="FunFam" id="1.25.40.570:FF:000003">
    <property type="entry name" value="26S proteasome non-ATPase regulatory subunit 11"/>
    <property type="match status" value="1"/>
</dbReference>
<dbReference type="SUPFAM" id="SSF48452">
    <property type="entry name" value="TPR-like"/>
    <property type="match status" value="1"/>
</dbReference>
<dbReference type="InterPro" id="IPR000717">
    <property type="entry name" value="PCI_dom"/>
</dbReference>
<dbReference type="InterPro" id="IPR011990">
    <property type="entry name" value="TPR-like_helical_dom_sf"/>
</dbReference>
<name>A0A813MI48_9BILA</name>
<dbReference type="PROSITE" id="PS50250">
    <property type="entry name" value="PCI"/>
    <property type="match status" value="1"/>
</dbReference>
<keyword evidence="4" id="KW-1133">Transmembrane helix</keyword>
<keyword evidence="4" id="KW-0472">Membrane</keyword>
<evidence type="ECO:0000259" key="5">
    <source>
        <dbReference type="PROSITE" id="PS50250"/>
    </source>
</evidence>
<comment type="caution">
    <text evidence="6">The sequence shown here is derived from an EMBL/GenBank/DDBJ whole genome shotgun (WGS) entry which is preliminary data.</text>
</comment>
<feature type="transmembrane region" description="Helical" evidence="4">
    <location>
        <begin position="1167"/>
        <end position="1191"/>
    </location>
</feature>
<evidence type="ECO:0000256" key="3">
    <source>
        <dbReference type="PROSITE-ProRule" id="PRU00708"/>
    </source>
</evidence>
<evidence type="ECO:0000256" key="2">
    <source>
        <dbReference type="ARBA" id="ARBA00022942"/>
    </source>
</evidence>
<protein>
    <recommendedName>
        <fullName evidence="5">PCI domain-containing protein</fullName>
    </recommendedName>
</protein>
<evidence type="ECO:0000313" key="7">
    <source>
        <dbReference type="Proteomes" id="UP000663854"/>
    </source>
</evidence>
<dbReference type="EMBL" id="CAJNOH010000001">
    <property type="protein sequence ID" value="CAF0720994.1"/>
    <property type="molecule type" value="Genomic_DNA"/>
</dbReference>
<evidence type="ECO:0000256" key="1">
    <source>
        <dbReference type="ARBA" id="ARBA00007454"/>
    </source>
</evidence>
<dbReference type="InterPro" id="IPR050871">
    <property type="entry name" value="26S_Proteasome/COP9_Components"/>
</dbReference>
<organism evidence="6 7">
    <name type="scientific">Rotaria sordida</name>
    <dbReference type="NCBI Taxonomy" id="392033"/>
    <lineage>
        <taxon>Eukaryota</taxon>
        <taxon>Metazoa</taxon>
        <taxon>Spiralia</taxon>
        <taxon>Gnathifera</taxon>
        <taxon>Rotifera</taxon>
        <taxon>Eurotatoria</taxon>
        <taxon>Bdelloidea</taxon>
        <taxon>Philodinida</taxon>
        <taxon>Philodinidae</taxon>
        <taxon>Rotaria</taxon>
    </lineage>
</organism>
<dbReference type="SUPFAM" id="SSF46785">
    <property type="entry name" value="Winged helix' DNA-binding domain"/>
    <property type="match status" value="1"/>
</dbReference>
<dbReference type="InterPro" id="IPR036390">
    <property type="entry name" value="WH_DNA-bd_sf"/>
</dbReference>
<dbReference type="InterPro" id="IPR040773">
    <property type="entry name" value="Rpn6_N"/>
</dbReference>
<dbReference type="SMART" id="SM00088">
    <property type="entry name" value="PINT"/>
    <property type="match status" value="1"/>
</dbReference>
<dbReference type="Pfam" id="PF01535">
    <property type="entry name" value="PPR"/>
    <property type="match status" value="5"/>
</dbReference>